<accession>A0A255Z5R1</accession>
<dbReference type="EMBL" id="NOXU01000024">
    <property type="protein sequence ID" value="OYQ35960.1"/>
    <property type="molecule type" value="Genomic_DNA"/>
</dbReference>
<dbReference type="RefSeq" id="WP_094455018.1">
    <property type="nucleotide sequence ID" value="NZ_NOXU01000024.1"/>
</dbReference>
<dbReference type="OrthoDB" id="6862397at2"/>
<protein>
    <recommendedName>
        <fullName evidence="4">DUF2889 domain-containing protein</fullName>
    </recommendedName>
</protein>
<evidence type="ECO:0000256" key="1">
    <source>
        <dbReference type="SAM" id="MobiDB-lite"/>
    </source>
</evidence>
<feature type="compositionally biased region" description="Basic and acidic residues" evidence="1">
    <location>
        <begin position="149"/>
        <end position="158"/>
    </location>
</feature>
<name>A0A255Z5R1_9PROT</name>
<sequence>MPLPPPDAAREPLHTRQVTCTGYRRADGLWDIEGHITDRKSYDFQRDGRTVSSGDPIHEMWIRLTLDNRLTVKAVAAVTDAAPYRMCPSITGNFQRLVGLSIASGWTAAVKERLGGVEGCTHLVELLGPVATTAFQTIAPYLEDRDKQSRAAMVERGETPPPRRRPPMLDTCHVWATDGEVVAREWPEFAAKGKG</sequence>
<comment type="caution">
    <text evidence="2">The sequence shown here is derived from an EMBL/GenBank/DDBJ whole genome shotgun (WGS) entry which is preliminary data.</text>
</comment>
<reference evidence="2 3" key="1">
    <citation type="submission" date="2017-07" db="EMBL/GenBank/DDBJ databases">
        <title>Niveispirillum cyanobacteriorum sp. nov., isolated from cyanobacterial aggregates in a eutrophic lake.</title>
        <authorList>
            <person name="Cai H."/>
        </authorList>
    </citation>
    <scope>NUCLEOTIDE SEQUENCE [LARGE SCALE GENOMIC DNA]</scope>
    <source>
        <strain evidence="3">TH1-14</strain>
    </source>
</reference>
<dbReference type="InterPro" id="IPR021312">
    <property type="entry name" value="DUF2889"/>
</dbReference>
<dbReference type="AlphaFoldDB" id="A0A255Z5R1"/>
<gene>
    <name evidence="2" type="ORF">CHU95_06815</name>
</gene>
<evidence type="ECO:0008006" key="4">
    <source>
        <dbReference type="Google" id="ProtNLM"/>
    </source>
</evidence>
<organism evidence="2 3">
    <name type="scientific">Niveispirillum lacus</name>
    <dbReference type="NCBI Taxonomy" id="1981099"/>
    <lineage>
        <taxon>Bacteria</taxon>
        <taxon>Pseudomonadati</taxon>
        <taxon>Pseudomonadota</taxon>
        <taxon>Alphaproteobacteria</taxon>
        <taxon>Rhodospirillales</taxon>
        <taxon>Azospirillaceae</taxon>
        <taxon>Niveispirillum</taxon>
    </lineage>
</organism>
<dbReference type="Proteomes" id="UP000216998">
    <property type="component" value="Unassembled WGS sequence"/>
</dbReference>
<dbReference type="Pfam" id="PF11136">
    <property type="entry name" value="DUF2889"/>
    <property type="match status" value="1"/>
</dbReference>
<keyword evidence="3" id="KW-1185">Reference proteome</keyword>
<proteinExistence type="predicted"/>
<feature type="region of interest" description="Disordered" evidence="1">
    <location>
        <begin position="149"/>
        <end position="170"/>
    </location>
</feature>
<evidence type="ECO:0000313" key="2">
    <source>
        <dbReference type="EMBL" id="OYQ35960.1"/>
    </source>
</evidence>
<evidence type="ECO:0000313" key="3">
    <source>
        <dbReference type="Proteomes" id="UP000216998"/>
    </source>
</evidence>